<dbReference type="CDD" id="cd22890">
    <property type="entry name" value="ChiS-DBD"/>
    <property type="match status" value="1"/>
</dbReference>
<accession>A0A1F6GLR5</accession>
<gene>
    <name evidence="4" type="ORF">A2557_09675</name>
</gene>
<dbReference type="InterPro" id="IPR003594">
    <property type="entry name" value="HATPase_dom"/>
</dbReference>
<dbReference type="InterPro" id="IPR001789">
    <property type="entry name" value="Sig_transdc_resp-reg_receiver"/>
</dbReference>
<feature type="domain" description="Response regulatory" evidence="3">
    <location>
        <begin position="300"/>
        <end position="415"/>
    </location>
</feature>
<dbReference type="InterPro" id="IPR036890">
    <property type="entry name" value="HATPase_C_sf"/>
</dbReference>
<dbReference type="SMART" id="SM00448">
    <property type="entry name" value="REC"/>
    <property type="match status" value="1"/>
</dbReference>
<evidence type="ECO:0000313" key="5">
    <source>
        <dbReference type="Proteomes" id="UP000177583"/>
    </source>
</evidence>
<dbReference type="Proteomes" id="UP000177583">
    <property type="component" value="Unassembled WGS sequence"/>
</dbReference>
<dbReference type="Gene3D" id="3.30.565.10">
    <property type="entry name" value="Histidine kinase-like ATPase, C-terminal domain"/>
    <property type="match status" value="1"/>
</dbReference>
<dbReference type="PANTHER" id="PTHR43547:SF2">
    <property type="entry name" value="HYBRID SIGNAL TRANSDUCTION HISTIDINE KINASE C"/>
    <property type="match status" value="1"/>
</dbReference>
<sequence length="701" mass="78456">MGEVKFFPQQHPIFPAKTKKPFGFWPILTAFLVVPLGQSASLEGIDPYLSKTKSQIAWFFCMREQETERTTREYLTRRLQEAALAIQSLLQLQSALVEILPVLPRELGERQEALRAKAKRFLNQSPPASPAPKPLVPTRVAVLAEELAETFGPVLERKGMFLSLKVDQEITLPYPQESLSCLLHLLLENAVRLTFGGAILLVAKLQDDKVLVEVADQGAGLDPKQLKRLELGLDPVPSDTYGLVLAKALAEEMGVGWVISSEPNQGTRVSLWFGTAPWPKLPPLPPLSAKEKPPGGPQPKVLVITQEERTLNLMKLYLQQRFDSLTASSGQMGLEWLEQEKVDLILVDLSMTGLDGLDVLAEVRENYGKRELPVIFLVHEEESPQFGRLLRLGGNDCLKKPVNPDELLAKLEFHLAQKTHFLELTQRGDNLEQQLSLREWQLSLLAKQVPLMGQVGLPLGAPVIGFSPNFLIQYLSPEALLLLDGSLLEALSQPLSQYLPLDWPWLFEQIGELGPKMGLVLFTAKEKRSLWLFRSENGGALAFGPERLELPEPPFVSAQVFRVKKRQKGKDSFGPLAYQLDFPKVGPKAVSPARVKMPELIAELMGACLALWERKTRADKVELADQSGLWIAAADKKGTYRTKTLDRYLDPHKVPKHPRVQTVLQTAYFVCQRFAKEEPKEVARIEALARRLEVSLGQKRP</sequence>
<dbReference type="Gene3D" id="3.40.50.2300">
    <property type="match status" value="1"/>
</dbReference>
<evidence type="ECO:0000256" key="2">
    <source>
        <dbReference type="PROSITE-ProRule" id="PRU00169"/>
    </source>
</evidence>
<dbReference type="SUPFAM" id="SSF52172">
    <property type="entry name" value="CheY-like"/>
    <property type="match status" value="1"/>
</dbReference>
<evidence type="ECO:0000313" key="4">
    <source>
        <dbReference type="EMBL" id="OGG99027.1"/>
    </source>
</evidence>
<comment type="caution">
    <text evidence="4">The sequence shown here is derived from an EMBL/GenBank/DDBJ whole genome shotgun (WGS) entry which is preliminary data.</text>
</comment>
<evidence type="ECO:0000256" key="1">
    <source>
        <dbReference type="ARBA" id="ARBA00022553"/>
    </source>
</evidence>
<dbReference type="InterPro" id="IPR011006">
    <property type="entry name" value="CheY-like_superfamily"/>
</dbReference>
<dbReference type="Pfam" id="PF02518">
    <property type="entry name" value="HATPase_c"/>
    <property type="match status" value="1"/>
</dbReference>
<dbReference type="GO" id="GO:0000155">
    <property type="term" value="F:phosphorelay sensor kinase activity"/>
    <property type="evidence" value="ECO:0007669"/>
    <property type="project" value="TreeGrafter"/>
</dbReference>
<dbReference type="PROSITE" id="PS50110">
    <property type="entry name" value="RESPONSE_REGULATORY"/>
    <property type="match status" value="1"/>
</dbReference>
<proteinExistence type="predicted"/>
<dbReference type="PANTHER" id="PTHR43547">
    <property type="entry name" value="TWO-COMPONENT HISTIDINE KINASE"/>
    <property type="match status" value="1"/>
</dbReference>
<dbReference type="Pfam" id="PF00072">
    <property type="entry name" value="Response_reg"/>
    <property type="match status" value="1"/>
</dbReference>
<dbReference type="EMBL" id="MFNF01000061">
    <property type="protein sequence ID" value="OGG99027.1"/>
    <property type="molecule type" value="Genomic_DNA"/>
</dbReference>
<dbReference type="SUPFAM" id="SSF55874">
    <property type="entry name" value="ATPase domain of HSP90 chaperone/DNA topoisomerase II/histidine kinase"/>
    <property type="match status" value="1"/>
</dbReference>
<dbReference type="AlphaFoldDB" id="A0A1F6GLR5"/>
<organism evidence="4 5">
    <name type="scientific">Candidatus Lambdaproteobacteria bacterium RIFOXYD2_FULL_56_26</name>
    <dbReference type="NCBI Taxonomy" id="1817773"/>
    <lineage>
        <taxon>Bacteria</taxon>
        <taxon>Pseudomonadati</taxon>
        <taxon>Pseudomonadota</taxon>
        <taxon>Candidatus Lambdaproteobacteria</taxon>
    </lineage>
</organism>
<feature type="modified residue" description="4-aspartylphosphate" evidence="2">
    <location>
        <position position="348"/>
    </location>
</feature>
<evidence type="ECO:0000259" key="3">
    <source>
        <dbReference type="PROSITE" id="PS50110"/>
    </source>
</evidence>
<reference evidence="4 5" key="1">
    <citation type="journal article" date="2016" name="Nat. Commun.">
        <title>Thousands of microbial genomes shed light on interconnected biogeochemical processes in an aquifer system.</title>
        <authorList>
            <person name="Anantharaman K."/>
            <person name="Brown C.T."/>
            <person name="Hug L.A."/>
            <person name="Sharon I."/>
            <person name="Castelle C.J."/>
            <person name="Probst A.J."/>
            <person name="Thomas B.C."/>
            <person name="Singh A."/>
            <person name="Wilkins M.J."/>
            <person name="Karaoz U."/>
            <person name="Brodie E.L."/>
            <person name="Williams K.H."/>
            <person name="Hubbard S.S."/>
            <person name="Banfield J.F."/>
        </authorList>
    </citation>
    <scope>NUCLEOTIDE SEQUENCE [LARGE SCALE GENOMIC DNA]</scope>
</reference>
<protein>
    <recommendedName>
        <fullName evidence="3">Response regulatory domain-containing protein</fullName>
    </recommendedName>
</protein>
<keyword evidence="1 2" id="KW-0597">Phosphoprotein</keyword>
<name>A0A1F6GLR5_9PROT</name>